<accession>A0ABV9S6U3</accession>
<dbReference type="Gene3D" id="2.60.40.10">
    <property type="entry name" value="Immunoglobulins"/>
    <property type="match status" value="1"/>
</dbReference>
<feature type="domain" description="RNA polymerase sigma-70 region 2" evidence="6">
    <location>
        <begin position="25"/>
        <end position="91"/>
    </location>
</feature>
<dbReference type="InterPro" id="IPR013325">
    <property type="entry name" value="RNA_pol_sigma_r2"/>
</dbReference>
<evidence type="ECO:0000256" key="5">
    <source>
        <dbReference type="SAM" id="MobiDB-lite"/>
    </source>
</evidence>
<dbReference type="NCBIfam" id="TIGR02937">
    <property type="entry name" value="sigma70-ECF"/>
    <property type="match status" value="1"/>
</dbReference>
<reference evidence="8" key="1">
    <citation type="journal article" date="2019" name="Int. J. Syst. Evol. Microbiol.">
        <title>The Global Catalogue of Microorganisms (GCM) 10K type strain sequencing project: providing services to taxonomists for standard genome sequencing and annotation.</title>
        <authorList>
            <consortium name="The Broad Institute Genomics Platform"/>
            <consortium name="The Broad Institute Genome Sequencing Center for Infectious Disease"/>
            <person name="Wu L."/>
            <person name="Ma J."/>
        </authorList>
    </citation>
    <scope>NUCLEOTIDE SEQUENCE [LARGE SCALE GENOMIC DNA]</scope>
    <source>
        <strain evidence="8">ZS-22-S1</strain>
    </source>
</reference>
<gene>
    <name evidence="7" type="ORF">ACFPCV_17395</name>
</gene>
<dbReference type="InterPro" id="IPR007627">
    <property type="entry name" value="RNA_pol_sigma70_r2"/>
</dbReference>
<keyword evidence="2" id="KW-0805">Transcription regulation</keyword>
<comment type="similarity">
    <text evidence="1">Belongs to the sigma-70 factor family. ECF subfamily.</text>
</comment>
<dbReference type="InterPro" id="IPR014284">
    <property type="entry name" value="RNA_pol_sigma-70_dom"/>
</dbReference>
<dbReference type="Proteomes" id="UP001595859">
    <property type="component" value="Unassembled WGS sequence"/>
</dbReference>
<dbReference type="Gene3D" id="1.10.10.10">
    <property type="entry name" value="Winged helix-like DNA-binding domain superfamily/Winged helix DNA-binding domain"/>
    <property type="match status" value="1"/>
</dbReference>
<evidence type="ECO:0000256" key="1">
    <source>
        <dbReference type="ARBA" id="ARBA00010641"/>
    </source>
</evidence>
<comment type="caution">
    <text evidence="7">The sequence shown here is derived from an EMBL/GenBank/DDBJ whole genome shotgun (WGS) entry which is preliminary data.</text>
</comment>
<protein>
    <submittedName>
        <fullName evidence="7">Sigma-70 family RNA polymerase sigma factor</fullName>
    </submittedName>
</protein>
<dbReference type="SUPFAM" id="SSF88946">
    <property type="entry name" value="Sigma2 domain of RNA polymerase sigma factors"/>
    <property type="match status" value="1"/>
</dbReference>
<evidence type="ECO:0000313" key="7">
    <source>
        <dbReference type="EMBL" id="MFC4855286.1"/>
    </source>
</evidence>
<dbReference type="Gene3D" id="1.10.1740.10">
    <property type="match status" value="1"/>
</dbReference>
<name>A0ABV9S6U3_9PSEU</name>
<feature type="region of interest" description="Disordered" evidence="5">
    <location>
        <begin position="321"/>
        <end position="387"/>
    </location>
</feature>
<dbReference type="InterPro" id="IPR039425">
    <property type="entry name" value="RNA_pol_sigma-70-like"/>
</dbReference>
<proteinExistence type="inferred from homology"/>
<dbReference type="InterPro" id="IPR013783">
    <property type="entry name" value="Ig-like_fold"/>
</dbReference>
<evidence type="ECO:0000256" key="4">
    <source>
        <dbReference type="ARBA" id="ARBA00023163"/>
    </source>
</evidence>
<dbReference type="SUPFAM" id="SSF88659">
    <property type="entry name" value="Sigma3 and sigma4 domains of RNA polymerase sigma factors"/>
    <property type="match status" value="1"/>
</dbReference>
<keyword evidence="8" id="KW-1185">Reference proteome</keyword>
<sequence>MSERTDTELVAGVLAGDRDAFAAVYDRYADRLHDFCWSVLRDRDEAADAVQDTFVLAVERLAQLNDPERLRPWLYAIARSVALRRVRVRGRVVLDEVEDMADTDPGPQRAAEQQALTDLVWSAAAGLSERDRALLDLHLRQGLDGAELGEAVGVSANHAYVLLTRLRDQVERSLGALLIARLGRKDCTGLDALLSGWDGRFSPLLRKRVARHVDACEVCSERRRVAVSPLALLAGVPLLPAPLFLKDRVMAEARLVSADRTVITPMAPPPPPPRSRRGRVVAAGVAALALLAAGSAVVYWRSGEPLENEPLALENTVPTTTTTRGVTTTTVPATTTTTTPPTTTTTTGRATTTTTTRTTTTTTRATTTTTTVAQPPPPPPDTQSPVISSAAADQPWLTTPACEQGPTTSTVTVSAADNVGVTSVQLTWTGPGQGPGGGQTMSGSGGTFSATIGPFTSGGAINWSVTAADAAGNTSAPGTGTITVSDCPMIG</sequence>
<evidence type="ECO:0000256" key="3">
    <source>
        <dbReference type="ARBA" id="ARBA00023082"/>
    </source>
</evidence>
<dbReference type="PANTHER" id="PTHR43133">
    <property type="entry name" value="RNA POLYMERASE ECF-TYPE SIGMA FACTO"/>
    <property type="match status" value="1"/>
</dbReference>
<evidence type="ECO:0000256" key="2">
    <source>
        <dbReference type="ARBA" id="ARBA00023015"/>
    </source>
</evidence>
<feature type="compositionally biased region" description="Low complexity" evidence="5">
    <location>
        <begin position="321"/>
        <end position="373"/>
    </location>
</feature>
<dbReference type="InterPro" id="IPR036388">
    <property type="entry name" value="WH-like_DNA-bd_sf"/>
</dbReference>
<keyword evidence="4" id="KW-0804">Transcription</keyword>
<dbReference type="RefSeq" id="WP_378057234.1">
    <property type="nucleotide sequence ID" value="NZ_JBHSIS010000007.1"/>
</dbReference>
<organism evidence="7 8">
    <name type="scientific">Actinophytocola glycyrrhizae</name>
    <dbReference type="NCBI Taxonomy" id="2044873"/>
    <lineage>
        <taxon>Bacteria</taxon>
        <taxon>Bacillati</taxon>
        <taxon>Actinomycetota</taxon>
        <taxon>Actinomycetes</taxon>
        <taxon>Pseudonocardiales</taxon>
        <taxon>Pseudonocardiaceae</taxon>
    </lineage>
</organism>
<dbReference type="Pfam" id="PF04542">
    <property type="entry name" value="Sigma70_r2"/>
    <property type="match status" value="1"/>
</dbReference>
<dbReference type="EMBL" id="JBHSIS010000007">
    <property type="protein sequence ID" value="MFC4855286.1"/>
    <property type="molecule type" value="Genomic_DNA"/>
</dbReference>
<dbReference type="InterPro" id="IPR013324">
    <property type="entry name" value="RNA_pol_sigma_r3/r4-like"/>
</dbReference>
<evidence type="ECO:0000313" key="8">
    <source>
        <dbReference type="Proteomes" id="UP001595859"/>
    </source>
</evidence>
<keyword evidence="3" id="KW-0731">Sigma factor</keyword>
<dbReference type="PANTHER" id="PTHR43133:SF51">
    <property type="entry name" value="RNA POLYMERASE SIGMA FACTOR"/>
    <property type="match status" value="1"/>
</dbReference>
<evidence type="ECO:0000259" key="6">
    <source>
        <dbReference type="Pfam" id="PF04542"/>
    </source>
</evidence>